<protein>
    <recommendedName>
        <fullName evidence="7">AB hydrolase-1 domain-containing protein</fullName>
    </recommendedName>
</protein>
<accession>A0A137Z767</accession>
<reference evidence="5 6" key="1">
    <citation type="submission" date="2016-02" db="EMBL/GenBank/DDBJ databases">
        <authorList>
            <person name="Teng J.L."/>
            <person name="Tang Y."/>
            <person name="Huang Y."/>
            <person name="Guo F."/>
            <person name="Wei W."/>
            <person name="Chen J.H."/>
            <person name="Wong S.Y."/>
            <person name="Lau S.K."/>
            <person name="Woo P.C."/>
        </authorList>
    </citation>
    <scope>NUCLEOTIDE SEQUENCE [LARGE SCALE GENOMIC DNA]</scope>
    <source>
        <strain evidence="5 6">JCM 13375</strain>
    </source>
</reference>
<evidence type="ECO:0000256" key="1">
    <source>
        <dbReference type="SAM" id="MobiDB-lite"/>
    </source>
</evidence>
<dbReference type="Pfam" id="PF00561">
    <property type="entry name" value="Abhydrolase_1"/>
    <property type="match status" value="1"/>
</dbReference>
<evidence type="ECO:0000259" key="3">
    <source>
        <dbReference type="Pfam" id="PF00561"/>
    </source>
</evidence>
<proteinExistence type="predicted"/>
<feature type="region of interest" description="Disordered" evidence="1">
    <location>
        <begin position="38"/>
        <end position="65"/>
    </location>
</feature>
<evidence type="ECO:0008006" key="7">
    <source>
        <dbReference type="Google" id="ProtNLM"/>
    </source>
</evidence>
<organism evidence="5 6">
    <name type="scientific">Tsukamurella pseudospumae</name>
    <dbReference type="NCBI Taxonomy" id="239498"/>
    <lineage>
        <taxon>Bacteria</taxon>
        <taxon>Bacillati</taxon>
        <taxon>Actinomycetota</taxon>
        <taxon>Actinomycetes</taxon>
        <taxon>Mycobacteriales</taxon>
        <taxon>Tsukamurellaceae</taxon>
        <taxon>Tsukamurella</taxon>
    </lineage>
</organism>
<name>A0A137Z767_9ACTN</name>
<evidence type="ECO:0000313" key="6">
    <source>
        <dbReference type="Proteomes" id="UP000070409"/>
    </source>
</evidence>
<dbReference type="Pfam" id="PF08386">
    <property type="entry name" value="Abhydrolase_4"/>
    <property type="match status" value="1"/>
</dbReference>
<evidence type="ECO:0000313" key="5">
    <source>
        <dbReference type="EMBL" id="KXO94029.1"/>
    </source>
</evidence>
<feature type="domain" description="Peptidase S33 tripeptidyl aminopeptidase-like C-terminal" evidence="4">
    <location>
        <begin position="419"/>
        <end position="511"/>
    </location>
</feature>
<dbReference type="InterPro" id="IPR000073">
    <property type="entry name" value="AB_hydrolase_1"/>
</dbReference>
<sequence length="518" mass="52508">MNDMSHPRTRALAVGAFAVALAASACAPIPASAPEYVSDLGKGGRTPSSAGPQAPKGPEWKAPGKDALTWQDCTERLATRYAAPAAGNATLQCASLTVEVGASQSPLQLALTRAEVPGTPDTAAPLVLVGGTEFTGQRAIATLASADSPILKNRPVVAVERRGIGASAALTCRGAADRAVLRSGFTAGADLDTRIRKIGEAAQGAATACGDAYPATLTEYTATAAADDLEALRTTWNVPALGLLAVGDGSTTALAYASKHPKQVARLVLDSPVRYGGTELQRAEDAARGLSATVDAFAAQCGPACALGADPAAAMRGIIDDAVAGRLGTFTDTDVRRAVLVTLGIGPGDRDARITRLATALQGARTGDAAPLRALLRTADDALGSDGQFVARCSDAATKASPDQIKASALTWGPQYRLGAATALDLTVCSAWPAMPAPPKLTDLEVKSVVATAAADPLSARTALDTLTGQLTVIGAQPSAVTWAGIGDGAVIRSSCVQKSLIAYLDRQDAPTVRGCPA</sequence>
<comment type="caution">
    <text evidence="5">The sequence shown here is derived from an EMBL/GenBank/DDBJ whole genome shotgun (WGS) entry which is preliminary data.</text>
</comment>
<dbReference type="InterPro" id="IPR013595">
    <property type="entry name" value="Pept_S33_TAP-like_C"/>
</dbReference>
<dbReference type="Proteomes" id="UP000070409">
    <property type="component" value="Unassembled WGS sequence"/>
</dbReference>
<keyword evidence="6" id="KW-1185">Reference proteome</keyword>
<evidence type="ECO:0000256" key="2">
    <source>
        <dbReference type="SAM" id="SignalP"/>
    </source>
</evidence>
<dbReference type="EMBL" id="LSRE01000034">
    <property type="protein sequence ID" value="KXO94029.1"/>
    <property type="molecule type" value="Genomic_DNA"/>
</dbReference>
<dbReference type="Gene3D" id="3.40.50.1820">
    <property type="entry name" value="alpha/beta hydrolase"/>
    <property type="match status" value="1"/>
</dbReference>
<gene>
    <name evidence="5" type="ORF">AXK61_05760</name>
</gene>
<feature type="signal peptide" evidence="2">
    <location>
        <begin position="1"/>
        <end position="27"/>
    </location>
</feature>
<dbReference type="SUPFAM" id="SSF53474">
    <property type="entry name" value="alpha/beta-Hydrolases"/>
    <property type="match status" value="1"/>
</dbReference>
<evidence type="ECO:0000259" key="4">
    <source>
        <dbReference type="Pfam" id="PF08386"/>
    </source>
</evidence>
<feature type="chain" id="PRO_5046373789" description="AB hydrolase-1 domain-containing protein" evidence="2">
    <location>
        <begin position="28"/>
        <end position="518"/>
    </location>
</feature>
<dbReference type="InterPro" id="IPR029058">
    <property type="entry name" value="AB_hydrolase_fold"/>
</dbReference>
<keyword evidence="2" id="KW-0732">Signal</keyword>
<feature type="domain" description="AB hydrolase-1" evidence="3">
    <location>
        <begin position="209"/>
        <end position="302"/>
    </location>
</feature>